<evidence type="ECO:0000313" key="1">
    <source>
        <dbReference type="EMBL" id="GFH18313.1"/>
    </source>
</evidence>
<dbReference type="AlphaFoldDB" id="A0A699Z6U5"/>
<protein>
    <submittedName>
        <fullName evidence="1">Uncharacterized protein</fullName>
    </submittedName>
</protein>
<accession>A0A699Z6U5</accession>
<keyword evidence="2" id="KW-1185">Reference proteome</keyword>
<name>A0A699Z6U5_HAELA</name>
<reference evidence="1 2" key="1">
    <citation type="submission" date="2020-02" db="EMBL/GenBank/DDBJ databases">
        <title>Draft genome sequence of Haematococcus lacustris strain NIES-144.</title>
        <authorList>
            <person name="Morimoto D."/>
            <person name="Nakagawa S."/>
            <person name="Yoshida T."/>
            <person name="Sawayama S."/>
        </authorList>
    </citation>
    <scope>NUCLEOTIDE SEQUENCE [LARGE SCALE GENOMIC DNA]</scope>
    <source>
        <strain evidence="1 2">NIES-144</strain>
    </source>
</reference>
<dbReference type="Proteomes" id="UP000485058">
    <property type="component" value="Unassembled WGS sequence"/>
</dbReference>
<dbReference type="EMBL" id="BLLF01001282">
    <property type="protein sequence ID" value="GFH18313.1"/>
    <property type="molecule type" value="Genomic_DNA"/>
</dbReference>
<proteinExistence type="predicted"/>
<gene>
    <name evidence="1" type="ORF">HaLaN_15090</name>
</gene>
<evidence type="ECO:0000313" key="2">
    <source>
        <dbReference type="Proteomes" id="UP000485058"/>
    </source>
</evidence>
<comment type="caution">
    <text evidence="1">The sequence shown here is derived from an EMBL/GenBank/DDBJ whole genome shotgun (WGS) entry which is preliminary data.</text>
</comment>
<organism evidence="1 2">
    <name type="scientific">Haematococcus lacustris</name>
    <name type="common">Green alga</name>
    <name type="synonym">Haematococcus pluvialis</name>
    <dbReference type="NCBI Taxonomy" id="44745"/>
    <lineage>
        <taxon>Eukaryota</taxon>
        <taxon>Viridiplantae</taxon>
        <taxon>Chlorophyta</taxon>
        <taxon>core chlorophytes</taxon>
        <taxon>Chlorophyceae</taxon>
        <taxon>CS clade</taxon>
        <taxon>Chlamydomonadales</taxon>
        <taxon>Haematococcaceae</taxon>
        <taxon>Haematococcus</taxon>
    </lineage>
</organism>
<sequence length="141" mass="15361">MSELPHYLSTFVLRLTSTLLRLPARATIAAASYWHYYKQHRCLIPQQDLLPDHVPVSNNHLLNVVLILHQLLTQGHLTPAQLLATTDPSPAMATPESAHQAAPPVSCLQLSQLVSASSSVLVGQAYYDAKASMLSAEQQIG</sequence>